<reference evidence="1" key="1">
    <citation type="submission" date="2013-01" db="EMBL/GenBank/DDBJ databases">
        <title>Genome draft of Hydrogenophaga taeniospiralis 2K1.</title>
        <authorList>
            <person name="Gomila M."/>
            <person name="Lalucat J."/>
        </authorList>
    </citation>
    <scope>NUCLEOTIDE SEQUENCE</scope>
    <source>
        <strain evidence="1">CCUG 15921</strain>
    </source>
</reference>
<dbReference type="OrthoDB" id="8910497at2"/>
<organism evidence="1 2">
    <name type="scientific">Hydrogenophaga taeniospiralis CCUG 15921</name>
    <dbReference type="NCBI Taxonomy" id="1281780"/>
    <lineage>
        <taxon>Bacteria</taxon>
        <taxon>Pseudomonadati</taxon>
        <taxon>Pseudomonadota</taxon>
        <taxon>Betaproteobacteria</taxon>
        <taxon>Burkholderiales</taxon>
        <taxon>Comamonadaceae</taxon>
        <taxon>Hydrogenophaga</taxon>
    </lineage>
</organism>
<dbReference type="Proteomes" id="UP001152876">
    <property type="component" value="Unassembled WGS sequence"/>
</dbReference>
<accession>A0A9X4NUD2</accession>
<protein>
    <submittedName>
        <fullName evidence="1">Uncharacterized protein</fullName>
    </submittedName>
</protein>
<evidence type="ECO:0000313" key="2">
    <source>
        <dbReference type="Proteomes" id="UP001152876"/>
    </source>
</evidence>
<name>A0A9X4NUD2_9BURK</name>
<comment type="caution">
    <text evidence="1">The sequence shown here is derived from an EMBL/GenBank/DDBJ whole genome shotgun (WGS) entry which is preliminary data.</text>
</comment>
<dbReference type="AlphaFoldDB" id="A0A9X4NUD2"/>
<proteinExistence type="predicted"/>
<keyword evidence="2" id="KW-1185">Reference proteome</keyword>
<dbReference type="EMBL" id="AOGK01000020">
    <property type="protein sequence ID" value="MDG5977412.1"/>
    <property type="molecule type" value="Genomic_DNA"/>
</dbReference>
<evidence type="ECO:0000313" key="1">
    <source>
        <dbReference type="EMBL" id="MDG5977412.1"/>
    </source>
</evidence>
<dbReference type="RefSeq" id="WP_157571974.1">
    <property type="nucleotide sequence ID" value="NZ_AOGK01000020.1"/>
</dbReference>
<gene>
    <name evidence="1" type="ORF">H010_19307</name>
</gene>
<sequence>MNSIHRRLNPFVLMLDPEAVITAMESSMNLRSLRQRVCRPLDKPLIPKTHGIDRIAVRDYDAVIDAEEFMDSGIDNYVEAQPALQAVH</sequence>